<dbReference type="EMBL" id="LSDC01000023">
    <property type="protein sequence ID" value="KXB62262.1"/>
    <property type="molecule type" value="Genomic_DNA"/>
</dbReference>
<feature type="transmembrane region" description="Helical" evidence="5">
    <location>
        <begin position="76"/>
        <end position="96"/>
    </location>
</feature>
<organism evidence="6 7">
    <name type="scientific">Gemella haemolysans</name>
    <dbReference type="NCBI Taxonomy" id="1379"/>
    <lineage>
        <taxon>Bacteria</taxon>
        <taxon>Bacillati</taxon>
        <taxon>Bacillota</taxon>
        <taxon>Bacilli</taxon>
        <taxon>Bacillales</taxon>
        <taxon>Gemellaceae</taxon>
        <taxon>Gemella</taxon>
    </lineage>
</organism>
<dbReference type="GO" id="GO:0006412">
    <property type="term" value="P:translation"/>
    <property type="evidence" value="ECO:0007669"/>
    <property type="project" value="InterPro"/>
</dbReference>
<dbReference type="Pfam" id="PF02674">
    <property type="entry name" value="Colicin_V"/>
    <property type="match status" value="1"/>
</dbReference>
<keyword evidence="4 5" id="KW-0472">Membrane</keyword>
<proteinExistence type="predicted"/>
<dbReference type="PANTHER" id="PTHR37306:SF1">
    <property type="entry name" value="COLICIN V PRODUCTION PROTEIN"/>
    <property type="match status" value="1"/>
</dbReference>
<sequence length="177" mass="19962">MVDIIIALLLAAGAYLGYKRGLIMQIFYLGTIVIGYVVSMLFSSRLAYLFTSMIPIPTDVTDGLEGIYKGLNIPTAYYRIVSFIVLFIVIRLIIQILAQTLGVVRKLPLIKITDRYLGAILGFVEIYLIVFVVLYLVTVLPTPDWKIAIFKDSVLPDYIIQNTPVLSKQFISLFFNK</sequence>
<reference evidence="7" key="1">
    <citation type="submission" date="2016-01" db="EMBL/GenBank/DDBJ databases">
        <authorList>
            <person name="Mitreva M."/>
            <person name="Pepin K.H."/>
            <person name="Mihindukulasuriya K.A."/>
            <person name="Fulton R."/>
            <person name="Fronick C."/>
            <person name="O'Laughlin M."/>
            <person name="Miner T."/>
            <person name="Herter B."/>
            <person name="Rosa B.A."/>
            <person name="Cordes M."/>
            <person name="Tomlinson C."/>
            <person name="Wollam A."/>
            <person name="Palsikar V.B."/>
            <person name="Mardis E.R."/>
            <person name="Wilson R.K."/>
        </authorList>
    </citation>
    <scope>NUCLEOTIDE SEQUENCE [LARGE SCALE GENOMIC DNA]</scope>
    <source>
        <strain evidence="7">DNF01167</strain>
    </source>
</reference>
<keyword evidence="3 5" id="KW-1133">Transmembrane helix</keyword>
<dbReference type="GO" id="GO:0016020">
    <property type="term" value="C:membrane"/>
    <property type="evidence" value="ECO:0007669"/>
    <property type="project" value="UniProtKB-SubCell"/>
</dbReference>
<evidence type="ECO:0000256" key="1">
    <source>
        <dbReference type="ARBA" id="ARBA00004141"/>
    </source>
</evidence>
<evidence type="ECO:0000256" key="5">
    <source>
        <dbReference type="SAM" id="Phobius"/>
    </source>
</evidence>
<gene>
    <name evidence="6" type="ORF">HMPREF3186_00438</name>
</gene>
<dbReference type="RefSeq" id="WP_004264291.1">
    <property type="nucleotide sequence ID" value="NZ_CAUQIG010000004.1"/>
</dbReference>
<evidence type="ECO:0000256" key="3">
    <source>
        <dbReference type="ARBA" id="ARBA00022989"/>
    </source>
</evidence>
<dbReference type="PATRIC" id="fig|1379.3.peg.434"/>
<comment type="caution">
    <text evidence="6">The sequence shown here is derived from an EMBL/GenBank/DDBJ whole genome shotgun (WGS) entry which is preliminary data.</text>
</comment>
<evidence type="ECO:0000256" key="4">
    <source>
        <dbReference type="ARBA" id="ARBA00023136"/>
    </source>
</evidence>
<keyword evidence="2 5" id="KW-0812">Transmembrane</keyword>
<evidence type="ECO:0000313" key="7">
    <source>
        <dbReference type="Proteomes" id="UP000070355"/>
    </source>
</evidence>
<dbReference type="GO" id="GO:0009403">
    <property type="term" value="P:toxin biosynthetic process"/>
    <property type="evidence" value="ECO:0007669"/>
    <property type="project" value="InterPro"/>
</dbReference>
<dbReference type="STRING" id="1379.HMPREF3186_00438"/>
<comment type="subcellular location">
    <subcellularLocation>
        <location evidence="1">Membrane</location>
        <topology evidence="1">Multi-pass membrane protein</topology>
    </subcellularLocation>
</comment>
<dbReference type="PANTHER" id="PTHR37306">
    <property type="entry name" value="COLICIN V PRODUCTION PROTEIN"/>
    <property type="match status" value="1"/>
</dbReference>
<feature type="transmembrane region" description="Helical" evidence="5">
    <location>
        <begin position="116"/>
        <end position="137"/>
    </location>
</feature>
<evidence type="ECO:0000313" key="6">
    <source>
        <dbReference type="EMBL" id="KXB62262.1"/>
    </source>
</evidence>
<dbReference type="InterPro" id="IPR003825">
    <property type="entry name" value="Colicin-V_CvpA"/>
</dbReference>
<dbReference type="AlphaFoldDB" id="A0A134A3I7"/>
<dbReference type="OrthoDB" id="1809613at2"/>
<dbReference type="Proteomes" id="UP000070355">
    <property type="component" value="Unassembled WGS sequence"/>
</dbReference>
<dbReference type="InterPro" id="IPR018130">
    <property type="entry name" value="Ribosomal_uS2_CS"/>
</dbReference>
<dbReference type="PROSITE" id="PS00962">
    <property type="entry name" value="RIBOSOMAL_S2_1"/>
    <property type="match status" value="1"/>
</dbReference>
<evidence type="ECO:0000256" key="2">
    <source>
        <dbReference type="ARBA" id="ARBA00022692"/>
    </source>
</evidence>
<dbReference type="GO" id="GO:0003735">
    <property type="term" value="F:structural constituent of ribosome"/>
    <property type="evidence" value="ECO:0007669"/>
    <property type="project" value="InterPro"/>
</dbReference>
<dbReference type="GO" id="GO:0005840">
    <property type="term" value="C:ribosome"/>
    <property type="evidence" value="ECO:0007669"/>
    <property type="project" value="InterPro"/>
</dbReference>
<accession>A0A134A3I7</accession>
<name>A0A134A3I7_9BACL</name>
<feature type="transmembrane region" description="Helical" evidence="5">
    <location>
        <begin position="26"/>
        <end position="48"/>
    </location>
</feature>
<protein>
    <submittedName>
        <fullName evidence="6">CvpA family protein</fullName>
    </submittedName>
</protein>
<dbReference type="GeneID" id="93288412"/>